<reference evidence="1" key="1">
    <citation type="journal article" date="2020" name="Nature">
        <title>Giant virus diversity and host interactions through global metagenomics.</title>
        <authorList>
            <person name="Schulz F."/>
            <person name="Roux S."/>
            <person name="Paez-Espino D."/>
            <person name="Jungbluth S."/>
            <person name="Walsh D.A."/>
            <person name="Denef V.J."/>
            <person name="McMahon K.D."/>
            <person name="Konstantinidis K.T."/>
            <person name="Eloe-Fadrosh E.A."/>
            <person name="Kyrpides N.C."/>
            <person name="Woyke T."/>
        </authorList>
    </citation>
    <scope>NUCLEOTIDE SEQUENCE</scope>
    <source>
        <strain evidence="1">GVMAG-S-3300013006-138</strain>
    </source>
</reference>
<evidence type="ECO:0000313" key="1">
    <source>
        <dbReference type="EMBL" id="QHU18206.1"/>
    </source>
</evidence>
<accession>A0A6C0KM23</accession>
<dbReference type="EMBL" id="MN740925">
    <property type="protein sequence ID" value="QHU18206.1"/>
    <property type="molecule type" value="Genomic_DNA"/>
</dbReference>
<sequence length="79" mass="9543">MPSSVLQLLFVHMPFRRALCQQLNIQSEDIDDKTVEYDETIENKDSWFSLKVTCKDKRLFKISTRRLPQNTTWEFKQYI</sequence>
<organism evidence="1">
    <name type="scientific">viral metagenome</name>
    <dbReference type="NCBI Taxonomy" id="1070528"/>
    <lineage>
        <taxon>unclassified sequences</taxon>
        <taxon>metagenomes</taxon>
        <taxon>organismal metagenomes</taxon>
    </lineage>
</organism>
<protein>
    <submittedName>
        <fullName evidence="1">Uncharacterized protein</fullName>
    </submittedName>
</protein>
<name>A0A6C0KM23_9ZZZZ</name>
<proteinExistence type="predicted"/>
<dbReference type="AlphaFoldDB" id="A0A6C0KM23"/>